<feature type="binding site" evidence="9">
    <location>
        <position position="305"/>
    </location>
    <ligand>
        <name>Mg(2+)</name>
        <dbReference type="ChEBI" id="CHEBI:18420"/>
        <label>1</label>
    </ligand>
</feature>
<keyword evidence="9" id="KW-0460">Magnesium</keyword>
<feature type="binding site" evidence="9">
    <location>
        <position position="382"/>
    </location>
    <ligand>
        <name>Mg(2+)</name>
        <dbReference type="ChEBI" id="CHEBI:18420"/>
        <label>2</label>
    </ligand>
</feature>
<dbReference type="HAMAP" id="MF_00455">
    <property type="entry name" value="Xylose_isom_A"/>
    <property type="match status" value="1"/>
</dbReference>
<feature type="binding site" evidence="9">
    <location>
        <position position="341"/>
    </location>
    <ligand>
        <name>Mg(2+)</name>
        <dbReference type="ChEBI" id="CHEBI:18420"/>
        <label>1</label>
    </ligand>
</feature>
<gene>
    <name evidence="9" type="primary">xylA</name>
    <name evidence="12" type="ORF">ALQ33_04530</name>
</gene>
<dbReference type="PRINTS" id="PR00688">
    <property type="entry name" value="XYLOSISMRASE"/>
</dbReference>
<dbReference type="Gene3D" id="3.20.20.150">
    <property type="entry name" value="Divalent-metal-dependent TIM barrel enzymes"/>
    <property type="match status" value="1"/>
</dbReference>
<keyword evidence="6 9" id="KW-0413">Isomerase</keyword>
<dbReference type="GO" id="GO:0000287">
    <property type="term" value="F:magnesium ion binding"/>
    <property type="evidence" value="ECO:0007669"/>
    <property type="project" value="UniProtKB-UniRule"/>
</dbReference>
<comment type="subcellular location">
    <subcellularLocation>
        <location evidence="9 11">Cytoplasm</location>
    </subcellularLocation>
</comment>
<dbReference type="GO" id="GO:0042732">
    <property type="term" value="P:D-xylose metabolic process"/>
    <property type="evidence" value="ECO:0007669"/>
    <property type="project" value="UniProtKB-UniRule"/>
</dbReference>
<dbReference type="PROSITE" id="PS51415">
    <property type="entry name" value="XYLOSE_ISOMERASE"/>
    <property type="match status" value="1"/>
</dbReference>
<reference evidence="12 13" key="1">
    <citation type="submission" date="2018-08" db="EMBL/GenBank/DDBJ databases">
        <title>Recombination of ecologically and evolutionarily significant loci maintains genetic cohesion in the Pseudomonas syringae species complex.</title>
        <authorList>
            <person name="Dillon M."/>
            <person name="Thakur S."/>
            <person name="Almeida R.N.D."/>
            <person name="Weir B.S."/>
            <person name="Guttman D.S."/>
        </authorList>
    </citation>
    <scope>NUCLEOTIDE SEQUENCE [LARGE SCALE GENOMIC DNA]</scope>
    <source>
        <strain evidence="12 13">ICMP 8902</strain>
    </source>
</reference>
<evidence type="ECO:0000256" key="6">
    <source>
        <dbReference type="ARBA" id="ARBA00023235"/>
    </source>
</evidence>
<feature type="binding site" evidence="9">
    <location>
        <position position="369"/>
    </location>
    <ligand>
        <name>Mg(2+)</name>
        <dbReference type="ChEBI" id="CHEBI:18420"/>
        <label>1</label>
    </ligand>
</feature>
<protein>
    <recommendedName>
        <fullName evidence="3 9">Xylose isomerase</fullName>
        <ecNumber evidence="3 9">5.3.1.5</ecNumber>
    </recommendedName>
</protein>
<dbReference type="Proteomes" id="UP000279372">
    <property type="component" value="Unassembled WGS sequence"/>
</dbReference>
<dbReference type="EC" id="5.3.1.5" evidence="3 9"/>
<feature type="active site" evidence="9">
    <location>
        <position position="174"/>
    </location>
</feature>
<keyword evidence="9" id="KW-0963">Cytoplasm</keyword>
<evidence type="ECO:0000313" key="12">
    <source>
        <dbReference type="EMBL" id="RMO97979.1"/>
    </source>
</evidence>
<feature type="binding site" evidence="9">
    <location>
        <position position="412"/>
    </location>
    <ligand>
        <name>Mg(2+)</name>
        <dbReference type="ChEBI" id="CHEBI:18420"/>
        <label>1</label>
    </ligand>
</feature>
<evidence type="ECO:0000256" key="5">
    <source>
        <dbReference type="ARBA" id="ARBA00022723"/>
    </source>
</evidence>
<name>A0A3M3ZV68_9PSED</name>
<evidence type="ECO:0000256" key="7">
    <source>
        <dbReference type="ARBA" id="ARBA00023277"/>
    </source>
</evidence>
<dbReference type="InterPro" id="IPR001998">
    <property type="entry name" value="Xylose_isomerase"/>
</dbReference>
<dbReference type="GO" id="GO:0005737">
    <property type="term" value="C:cytoplasm"/>
    <property type="evidence" value="ECO:0007669"/>
    <property type="project" value="UniProtKB-SubCell"/>
</dbReference>
<feature type="binding site" evidence="9">
    <location>
        <position position="341"/>
    </location>
    <ligand>
        <name>Mg(2+)</name>
        <dbReference type="ChEBI" id="CHEBI:18420"/>
        <label>2</label>
    </ligand>
</feature>
<keyword evidence="5 9" id="KW-0479">Metal-binding</keyword>
<evidence type="ECO:0000256" key="10">
    <source>
        <dbReference type="RuleBase" id="RU000609"/>
    </source>
</evidence>
<comment type="similarity">
    <text evidence="1 9 10">Belongs to the xylose isomerase family.</text>
</comment>
<dbReference type="AlphaFoldDB" id="A0A3M3ZV68"/>
<dbReference type="EMBL" id="RBQB01000011">
    <property type="protein sequence ID" value="RMO97979.1"/>
    <property type="molecule type" value="Genomic_DNA"/>
</dbReference>
<comment type="caution">
    <text evidence="12">The sequence shown here is derived from an EMBL/GenBank/DDBJ whole genome shotgun (WGS) entry which is preliminary data.</text>
</comment>
<dbReference type="GO" id="GO:0009045">
    <property type="term" value="F:xylose isomerase activity"/>
    <property type="evidence" value="ECO:0007669"/>
    <property type="project" value="UniProtKB-UniRule"/>
</dbReference>
<feature type="binding site" evidence="9">
    <location>
        <position position="380"/>
    </location>
    <ligand>
        <name>Mg(2+)</name>
        <dbReference type="ChEBI" id="CHEBI:18420"/>
        <label>2</label>
    </ligand>
</feature>
<sequence length="512" mass="57875">MLLPLNNSAMRCTGGTVFIVFIPIRKREAFRQTRRVHGESQYSKSHCRLMIFIISRHRAVASIKASPITIRKTHMPYFPTVDKVIYEGPDSDSPLAFRHYHADQLILGKPMREHLRMAACYWHTFVWPGADMFGVGTFKRPWQRAGDPMELAIGKAEAAFEFFSKLGIDYYSFHDTDVAPEGSSIKEYRNNFAQMIDHLERHQEQSGIKLLWGTANCFSNPRFAAGAASNPDPEVFAYAAAQVFSAMNATLRLKGDNYVLWGGREGYETLLNTDLKHEREQLGRFMRMVVEHKHKIGFKGDLLIEPKPQEPTKHQYDYDSATVFGFLQQYGLENEIKVNIEANHATLAGHSFHHEIATAVSLGIFGSIDANRGDPQNGWDTDQFPNSVEEMTLATYEILKAGGFGNGGYNFDSKVRRQSLDEVDLFYGHVAAMDVLALSLERAAAMLQNDVLQQFKDQRYAGWQQPFGQSVLAGEFSLASLAEHAFSHELNPQAVSGRQEWLEGVVNRFVYT</sequence>
<keyword evidence="4 9" id="KW-0859">Xylose metabolism</keyword>
<comment type="subunit">
    <text evidence="2 9 11">Homotetramer.</text>
</comment>
<dbReference type="InterPro" id="IPR036237">
    <property type="entry name" value="Xyl_isomerase-like_sf"/>
</dbReference>
<dbReference type="NCBIfam" id="NF003998">
    <property type="entry name" value="PRK05474.1"/>
    <property type="match status" value="1"/>
</dbReference>
<organism evidence="12 13">
    <name type="scientific">Pseudomonas syringae pv. philadelphi</name>
    <dbReference type="NCBI Taxonomy" id="251706"/>
    <lineage>
        <taxon>Bacteria</taxon>
        <taxon>Pseudomonadati</taxon>
        <taxon>Pseudomonadota</taxon>
        <taxon>Gammaproteobacteria</taxon>
        <taxon>Pseudomonadales</taxon>
        <taxon>Pseudomonadaceae</taxon>
        <taxon>Pseudomonas</taxon>
    </lineage>
</organism>
<evidence type="ECO:0000256" key="11">
    <source>
        <dbReference type="RuleBase" id="RU000610"/>
    </source>
</evidence>
<accession>A0A3M3ZV68</accession>
<keyword evidence="7 9" id="KW-0119">Carbohydrate metabolism</keyword>
<dbReference type="NCBIfam" id="TIGR02630">
    <property type="entry name" value="xylose_isom_A"/>
    <property type="match status" value="1"/>
</dbReference>
<dbReference type="InterPro" id="IPR013452">
    <property type="entry name" value="Xylose_isom_bac"/>
</dbReference>
<dbReference type="PANTHER" id="PTHR48408">
    <property type="match status" value="1"/>
</dbReference>
<proteinExistence type="inferred from homology"/>
<evidence type="ECO:0000256" key="8">
    <source>
        <dbReference type="ARBA" id="ARBA00033659"/>
    </source>
</evidence>
<evidence type="ECO:0000256" key="2">
    <source>
        <dbReference type="ARBA" id="ARBA00011881"/>
    </source>
</evidence>
<evidence type="ECO:0000256" key="9">
    <source>
        <dbReference type="HAMAP-Rule" id="MF_00455"/>
    </source>
</evidence>
<feature type="binding site" evidence="9">
    <location>
        <position position="344"/>
    </location>
    <ligand>
        <name>Mg(2+)</name>
        <dbReference type="ChEBI" id="CHEBI:18420"/>
        <label>2</label>
    </ligand>
</feature>
<feature type="active site" evidence="9">
    <location>
        <position position="177"/>
    </location>
</feature>
<dbReference type="SUPFAM" id="SSF51658">
    <property type="entry name" value="Xylose isomerase-like"/>
    <property type="match status" value="1"/>
</dbReference>
<dbReference type="FunFam" id="3.20.20.150:FF:000002">
    <property type="entry name" value="Xylose isomerase"/>
    <property type="match status" value="1"/>
</dbReference>
<comment type="cofactor">
    <cofactor evidence="9">
        <name>Mg(2+)</name>
        <dbReference type="ChEBI" id="CHEBI:18420"/>
    </cofactor>
    <text evidence="9">Binds 2 magnesium ions per subunit.</text>
</comment>
<comment type="catalytic activity">
    <reaction evidence="8 9 10">
        <text>alpha-D-xylose = alpha-D-xylulofuranose</text>
        <dbReference type="Rhea" id="RHEA:22816"/>
        <dbReference type="ChEBI" id="CHEBI:28518"/>
        <dbReference type="ChEBI" id="CHEBI:188998"/>
        <dbReference type="EC" id="5.3.1.5"/>
    </reaction>
</comment>
<dbReference type="PANTHER" id="PTHR48408:SF1">
    <property type="entry name" value="XYLOSE ISOMERASE"/>
    <property type="match status" value="1"/>
</dbReference>
<evidence type="ECO:0000313" key="13">
    <source>
        <dbReference type="Proteomes" id="UP000279372"/>
    </source>
</evidence>
<evidence type="ECO:0000256" key="1">
    <source>
        <dbReference type="ARBA" id="ARBA00005765"/>
    </source>
</evidence>
<evidence type="ECO:0000256" key="3">
    <source>
        <dbReference type="ARBA" id="ARBA00011958"/>
    </source>
</evidence>
<evidence type="ECO:0000256" key="4">
    <source>
        <dbReference type="ARBA" id="ARBA00022629"/>
    </source>
</evidence>